<evidence type="ECO:0000313" key="4">
    <source>
        <dbReference type="Proteomes" id="UP000887566"/>
    </source>
</evidence>
<dbReference type="GO" id="GO:0051601">
    <property type="term" value="P:exocyst localization"/>
    <property type="evidence" value="ECO:0007669"/>
    <property type="project" value="TreeGrafter"/>
</dbReference>
<keyword evidence="2" id="KW-0813">Transport</keyword>
<dbReference type="GO" id="GO:0006887">
    <property type="term" value="P:exocytosis"/>
    <property type="evidence" value="ECO:0007669"/>
    <property type="project" value="UniProtKB-KW"/>
</dbReference>
<proteinExistence type="inferred from homology"/>
<dbReference type="InterPro" id="IPR042532">
    <property type="entry name" value="EXOC3/Sec6_C"/>
</dbReference>
<dbReference type="GO" id="GO:0000149">
    <property type="term" value="F:SNARE binding"/>
    <property type="evidence" value="ECO:0007669"/>
    <property type="project" value="TreeGrafter"/>
</dbReference>
<protein>
    <submittedName>
        <fullName evidence="5 6">Exocyst complex component 3</fullName>
    </submittedName>
</protein>
<dbReference type="AlphaFoldDB" id="A0A914WXX0"/>
<dbReference type="Gene3D" id="1.10.357.70">
    <property type="entry name" value="Exocyst complex component Sec6, C-terminal domain"/>
    <property type="match status" value="1"/>
</dbReference>
<keyword evidence="3" id="KW-0268">Exocytosis</keyword>
<dbReference type="Gene3D" id="1.10.357.50">
    <property type="match status" value="1"/>
</dbReference>
<dbReference type="Pfam" id="PF06046">
    <property type="entry name" value="Sec6"/>
    <property type="match status" value="1"/>
</dbReference>
<comment type="similarity">
    <text evidence="1">Belongs to the SEC6 family.</text>
</comment>
<dbReference type="WBParaSite" id="PSAMB.scaffold583size46494.g7186.t3">
    <property type="protein sequence ID" value="PSAMB.scaffold583size46494.g7186.t3"/>
    <property type="gene ID" value="PSAMB.scaffold583size46494.g7186"/>
</dbReference>
<dbReference type="GO" id="GO:0000145">
    <property type="term" value="C:exocyst"/>
    <property type="evidence" value="ECO:0007669"/>
    <property type="project" value="InterPro"/>
</dbReference>
<dbReference type="InterPro" id="IPR010326">
    <property type="entry name" value="EXOC3/Sec6"/>
</dbReference>
<reference evidence="5 6" key="1">
    <citation type="submission" date="2022-11" db="UniProtKB">
        <authorList>
            <consortium name="WormBaseParasite"/>
        </authorList>
    </citation>
    <scope>IDENTIFICATION</scope>
</reference>
<dbReference type="PANTHER" id="PTHR21292">
    <property type="entry name" value="EXOCYST COMPLEX COMPONENT SEC6-RELATED"/>
    <property type="match status" value="1"/>
</dbReference>
<dbReference type="Proteomes" id="UP000887566">
    <property type="component" value="Unplaced"/>
</dbReference>
<dbReference type="WBParaSite" id="PSAMB.scaffold583size46494.g7186.t2">
    <property type="protein sequence ID" value="PSAMB.scaffold583size46494.g7186.t2"/>
    <property type="gene ID" value="PSAMB.scaffold583size46494.g7186"/>
</dbReference>
<evidence type="ECO:0000256" key="2">
    <source>
        <dbReference type="ARBA" id="ARBA00022448"/>
    </source>
</evidence>
<evidence type="ECO:0000313" key="6">
    <source>
        <dbReference type="WBParaSite" id="PSAMB.scaffold583size46494.g7186.t3"/>
    </source>
</evidence>
<dbReference type="PANTHER" id="PTHR21292:SF1">
    <property type="entry name" value="EXOCYST COMPLEX COMPONENT 3"/>
    <property type="match status" value="1"/>
</dbReference>
<sequence>MMNISGLEEEARLLALKQVSSMLQRPDQLEKLDIFKKRSARKKAAVEAMLKTGVQSQLEGVRTGISQLQAAAEDIKTIGENLHEIFELLDGFPELQKKLGRLRDENMKHSQYAAAMENLKHIFNVPETIEKTHELVVEGKLLVAHKNVMELETARDDLLFEVHKLPTETDYDKNLLKTYFSEVDKLAQDLGKQLWYILGRTLEAVRGSDPGPQQVVTALRIIEREERIDKYYEDRKVSTNGFMPPGRPRKWKEKCFEVLEKNVRQRIEGNQLEDRTINKQWLARYLEICRRVTSEDLRVAKSGTVSVFPPDYQIYDRYVGMYHHCIARRLREIASDDLQKNELVQLLSWIQTYSTDQMLGNPRLQINVQAMLQDVPLLPKSTLSQLADKFVQVTRKDISEWLEKSLHQEKNDWYKTVHPEQDSSGYYYTALPAILFQMVEDQVQLAKEISADIVPNVVFVNVEELLALAGRYKDAAIAYKNKHFEDRSRFELFTPITIAMANNFDICVDSTDKVKKHVRLTMETDMATPRGAAGGVNRQELLEKIDQLKLKWSAGCQTAETSLLEEISQDMAPHLAEIMTKKWASGGGALETICATIADYHMDYKHLRPHIMCVLLMDLQYKVLGEYLKAIENRRITFANFDERNAAADRLKQEARRMESLFKTMTQGVNIEFEYLMDVLPALADVLSLRDKGLLALEVSGLVRKFPDITVDHLSAIIQLREDTGRADARSLAEEIIQQNKYHPKGNAAFVKLFQSGKSEEKRLRDFDFASLTLGGLSRLS</sequence>
<organism evidence="4 5">
    <name type="scientific">Plectus sambesii</name>
    <dbReference type="NCBI Taxonomy" id="2011161"/>
    <lineage>
        <taxon>Eukaryota</taxon>
        <taxon>Metazoa</taxon>
        <taxon>Ecdysozoa</taxon>
        <taxon>Nematoda</taxon>
        <taxon>Chromadorea</taxon>
        <taxon>Plectida</taxon>
        <taxon>Plectina</taxon>
        <taxon>Plectoidea</taxon>
        <taxon>Plectidae</taxon>
        <taxon>Plectus</taxon>
    </lineage>
</organism>
<name>A0A914WXX0_9BILA</name>
<accession>A0A914WXX0</accession>
<evidence type="ECO:0000256" key="1">
    <source>
        <dbReference type="ARBA" id="ARBA00009447"/>
    </source>
</evidence>
<evidence type="ECO:0000256" key="3">
    <source>
        <dbReference type="ARBA" id="ARBA00022483"/>
    </source>
</evidence>
<evidence type="ECO:0000313" key="5">
    <source>
        <dbReference type="WBParaSite" id="PSAMB.scaffold583size46494.g7186.t2"/>
    </source>
</evidence>
<keyword evidence="4" id="KW-1185">Reference proteome</keyword>